<organism evidence="2">
    <name type="scientific">Arundo donax</name>
    <name type="common">Giant reed</name>
    <name type="synonym">Donax arundinaceus</name>
    <dbReference type="NCBI Taxonomy" id="35708"/>
    <lineage>
        <taxon>Eukaryota</taxon>
        <taxon>Viridiplantae</taxon>
        <taxon>Streptophyta</taxon>
        <taxon>Embryophyta</taxon>
        <taxon>Tracheophyta</taxon>
        <taxon>Spermatophyta</taxon>
        <taxon>Magnoliopsida</taxon>
        <taxon>Liliopsida</taxon>
        <taxon>Poales</taxon>
        <taxon>Poaceae</taxon>
        <taxon>PACMAD clade</taxon>
        <taxon>Arundinoideae</taxon>
        <taxon>Arundineae</taxon>
        <taxon>Arundo</taxon>
    </lineage>
</organism>
<name>A0A0A9ESS6_ARUDO</name>
<protein>
    <submittedName>
        <fullName evidence="2">Uncharacterized protein</fullName>
    </submittedName>
</protein>
<evidence type="ECO:0000313" key="2">
    <source>
        <dbReference type="EMBL" id="JAD99072.1"/>
    </source>
</evidence>
<accession>A0A0A9ESS6</accession>
<sequence>MSYRRERSQQGNDEYCTRPSQGIFRIQR</sequence>
<evidence type="ECO:0000256" key="1">
    <source>
        <dbReference type="SAM" id="MobiDB-lite"/>
    </source>
</evidence>
<reference evidence="2" key="2">
    <citation type="journal article" date="2015" name="Data Brief">
        <title>Shoot transcriptome of the giant reed, Arundo donax.</title>
        <authorList>
            <person name="Barrero R.A."/>
            <person name="Guerrero F.D."/>
            <person name="Moolhuijzen P."/>
            <person name="Goolsby J.A."/>
            <person name="Tidwell J."/>
            <person name="Bellgard S.E."/>
            <person name="Bellgard M.I."/>
        </authorList>
    </citation>
    <scope>NUCLEOTIDE SEQUENCE</scope>
    <source>
        <tissue evidence="2">Shoot tissue taken approximately 20 cm above the soil surface</tissue>
    </source>
</reference>
<reference evidence="2" key="1">
    <citation type="submission" date="2014-09" db="EMBL/GenBank/DDBJ databases">
        <authorList>
            <person name="Magalhaes I.L.F."/>
            <person name="Oliveira U."/>
            <person name="Santos F.R."/>
            <person name="Vidigal T.H.D.A."/>
            <person name="Brescovit A.D."/>
            <person name="Santos A.J."/>
        </authorList>
    </citation>
    <scope>NUCLEOTIDE SEQUENCE</scope>
    <source>
        <tissue evidence="2">Shoot tissue taken approximately 20 cm above the soil surface</tissue>
    </source>
</reference>
<feature type="region of interest" description="Disordered" evidence="1">
    <location>
        <begin position="1"/>
        <end position="28"/>
    </location>
</feature>
<dbReference type="EMBL" id="GBRH01198823">
    <property type="protein sequence ID" value="JAD99072.1"/>
    <property type="molecule type" value="Transcribed_RNA"/>
</dbReference>
<proteinExistence type="predicted"/>
<dbReference type="AlphaFoldDB" id="A0A0A9ESS6"/>